<comment type="caution">
    <text evidence="2">The sequence shown here is derived from an EMBL/GenBank/DDBJ whole genome shotgun (WGS) entry which is preliminary data.</text>
</comment>
<feature type="transmembrane region" description="Helical" evidence="1">
    <location>
        <begin position="148"/>
        <end position="171"/>
    </location>
</feature>
<evidence type="ECO:0000256" key="1">
    <source>
        <dbReference type="SAM" id="Phobius"/>
    </source>
</evidence>
<feature type="transmembrane region" description="Helical" evidence="1">
    <location>
        <begin position="61"/>
        <end position="79"/>
    </location>
</feature>
<dbReference type="EMBL" id="QZEY01000010">
    <property type="protein sequence ID" value="RJL29979.1"/>
    <property type="molecule type" value="Genomic_DNA"/>
</dbReference>
<keyword evidence="1" id="KW-0472">Membrane</keyword>
<dbReference type="OrthoDB" id="5188656at2"/>
<organism evidence="2 3">
    <name type="scientific">Bailinhaonella thermotolerans</name>
    <dbReference type="NCBI Taxonomy" id="1070861"/>
    <lineage>
        <taxon>Bacteria</taxon>
        <taxon>Bacillati</taxon>
        <taxon>Actinomycetota</taxon>
        <taxon>Actinomycetes</taxon>
        <taxon>Streptosporangiales</taxon>
        <taxon>Streptosporangiaceae</taxon>
        <taxon>Bailinhaonella</taxon>
    </lineage>
</organism>
<sequence>MRRALAAEWIKLRSVRSTYWTLAGVPAAVVIAALLALHASSLYDGASAEAKANAVVSPLETVAAMIAQLCLAVLGVRSITAEHATGMLRTTFTAMPRRGAVLAAKAVLIGATGLVAGLATLFPAYFLSRWIAGDRPLVFNESTLSQDLPSLLAGASLVALFALVGLGLGAVLRNAATALGAIFALWYVLPMIALNLPAPWGPRLGAVMLANLAFQLSGDPPYPGALMLSPWIAAAAMFLYGAAALTAAALALTRRAP</sequence>
<feature type="transmembrane region" description="Helical" evidence="1">
    <location>
        <begin position="178"/>
        <end position="198"/>
    </location>
</feature>
<feature type="transmembrane region" description="Helical" evidence="1">
    <location>
        <begin position="20"/>
        <end position="41"/>
    </location>
</feature>
<keyword evidence="1" id="KW-0812">Transmembrane</keyword>
<name>A0A3A4AN87_9ACTN</name>
<evidence type="ECO:0000313" key="2">
    <source>
        <dbReference type="EMBL" id="RJL29979.1"/>
    </source>
</evidence>
<gene>
    <name evidence="2" type="ORF">D5H75_23840</name>
</gene>
<protein>
    <submittedName>
        <fullName evidence="2">ABC transporter permease</fullName>
    </submittedName>
</protein>
<evidence type="ECO:0000313" key="3">
    <source>
        <dbReference type="Proteomes" id="UP000265768"/>
    </source>
</evidence>
<accession>A0A3A4AN87</accession>
<keyword evidence="1" id="KW-1133">Transmembrane helix</keyword>
<keyword evidence="3" id="KW-1185">Reference proteome</keyword>
<feature type="transmembrane region" description="Helical" evidence="1">
    <location>
        <begin position="231"/>
        <end position="252"/>
    </location>
</feature>
<dbReference type="AlphaFoldDB" id="A0A3A4AN87"/>
<proteinExistence type="predicted"/>
<dbReference type="Proteomes" id="UP000265768">
    <property type="component" value="Unassembled WGS sequence"/>
</dbReference>
<feature type="transmembrane region" description="Helical" evidence="1">
    <location>
        <begin position="100"/>
        <end position="128"/>
    </location>
</feature>
<reference evidence="2 3" key="1">
    <citation type="submission" date="2018-09" db="EMBL/GenBank/DDBJ databases">
        <title>YIM 75507 draft genome.</title>
        <authorList>
            <person name="Tang S."/>
            <person name="Feng Y."/>
        </authorList>
    </citation>
    <scope>NUCLEOTIDE SEQUENCE [LARGE SCALE GENOMIC DNA]</scope>
    <source>
        <strain evidence="2 3">YIM 75507</strain>
    </source>
</reference>
<dbReference type="RefSeq" id="WP_119928757.1">
    <property type="nucleotide sequence ID" value="NZ_QZEY01000010.1"/>
</dbReference>